<dbReference type="InterPro" id="IPR008258">
    <property type="entry name" value="Transglycosylase_SLT_dom_1"/>
</dbReference>
<feature type="region of interest" description="Disordered" evidence="3">
    <location>
        <begin position="780"/>
        <end position="831"/>
    </location>
</feature>
<dbReference type="GO" id="GO:0004806">
    <property type="term" value="F:triacylglycerol lipase activity"/>
    <property type="evidence" value="ECO:0007669"/>
    <property type="project" value="TreeGrafter"/>
</dbReference>
<dbReference type="RefSeq" id="WP_182619566.1">
    <property type="nucleotide sequence ID" value="NZ_BAAATF010000015.1"/>
</dbReference>
<feature type="region of interest" description="Disordered" evidence="3">
    <location>
        <begin position="1"/>
        <end position="31"/>
    </location>
</feature>
<evidence type="ECO:0000256" key="3">
    <source>
        <dbReference type="SAM" id="MobiDB-lite"/>
    </source>
</evidence>
<dbReference type="PANTHER" id="PTHR37981">
    <property type="entry name" value="LIPASE 2"/>
    <property type="match status" value="1"/>
</dbReference>
<dbReference type="InterPro" id="IPR023346">
    <property type="entry name" value="Lysozyme-like_dom_sf"/>
</dbReference>
<dbReference type="Gene3D" id="3.40.50.1110">
    <property type="entry name" value="SGNH hydrolase"/>
    <property type="match status" value="1"/>
</dbReference>
<reference evidence="6 7" key="1">
    <citation type="submission" date="2020-07" db="EMBL/GenBank/DDBJ databases">
        <title>Sequencing the genomes of 1000 actinobacteria strains.</title>
        <authorList>
            <person name="Klenk H.-P."/>
        </authorList>
    </citation>
    <scope>NUCLEOTIDE SEQUENCE [LARGE SCALE GENOMIC DNA]</scope>
    <source>
        <strain evidence="6 7">DSM 44121</strain>
    </source>
</reference>
<name>A0A7W3PG69_9MICO</name>
<feature type="disulfide bond" evidence="2">
    <location>
        <begin position="1148"/>
        <end position="1154"/>
    </location>
</feature>
<accession>A0A7W3PG69</accession>
<dbReference type="InterPro" id="IPR033803">
    <property type="entry name" value="CBD-like_Golvesin-Xly"/>
</dbReference>
<keyword evidence="2" id="KW-1015">Disulfide bond</keyword>
<feature type="compositionally biased region" description="Basic and acidic residues" evidence="3">
    <location>
        <begin position="20"/>
        <end position="31"/>
    </location>
</feature>
<dbReference type="SUPFAM" id="SSF53955">
    <property type="entry name" value="Lysozyme-like"/>
    <property type="match status" value="1"/>
</dbReference>
<dbReference type="Pfam" id="PF25275">
    <property type="entry name" value="Golvesin_C"/>
    <property type="match status" value="1"/>
</dbReference>
<evidence type="ECO:0000256" key="1">
    <source>
        <dbReference type="PIRSR" id="PIRSR637460-1"/>
    </source>
</evidence>
<dbReference type="SUPFAM" id="SSF52266">
    <property type="entry name" value="SGNH hydrolase"/>
    <property type="match status" value="1"/>
</dbReference>
<feature type="region of interest" description="Disordered" evidence="3">
    <location>
        <begin position="367"/>
        <end position="387"/>
    </location>
</feature>
<gene>
    <name evidence="6" type="ORF">FHX71_004452</name>
</gene>
<comment type="caution">
    <text evidence="6">The sequence shown here is derived from an EMBL/GenBank/DDBJ whole genome shotgun (WGS) entry which is preliminary data.</text>
</comment>
<dbReference type="GO" id="GO:0019433">
    <property type="term" value="P:triglyceride catabolic process"/>
    <property type="evidence" value="ECO:0007669"/>
    <property type="project" value="TreeGrafter"/>
</dbReference>
<dbReference type="Gene3D" id="1.10.530.10">
    <property type="match status" value="1"/>
</dbReference>
<dbReference type="EMBL" id="JACGWV010000002">
    <property type="protein sequence ID" value="MBA8810476.1"/>
    <property type="molecule type" value="Genomic_DNA"/>
</dbReference>
<dbReference type="Proteomes" id="UP000540568">
    <property type="component" value="Unassembled WGS sequence"/>
</dbReference>
<dbReference type="PANTHER" id="PTHR37981:SF1">
    <property type="entry name" value="SGNH HYDROLASE-TYPE ESTERASE DOMAIN-CONTAINING PROTEIN"/>
    <property type="match status" value="1"/>
</dbReference>
<evidence type="ECO:0000313" key="7">
    <source>
        <dbReference type="Proteomes" id="UP000540568"/>
    </source>
</evidence>
<feature type="domain" description="Transglycosylase SLT" evidence="4">
    <location>
        <begin position="486"/>
        <end position="613"/>
    </location>
</feature>
<feature type="disulfide bond" evidence="2">
    <location>
        <begin position="1052"/>
        <end position="1090"/>
    </location>
</feature>
<feature type="domain" description="Golvesin/Xly CBD-like" evidence="5">
    <location>
        <begin position="906"/>
        <end position="997"/>
    </location>
</feature>
<feature type="active site" description="Nucleophile" evidence="1">
    <location>
        <position position="1012"/>
    </location>
</feature>
<evidence type="ECO:0000313" key="6">
    <source>
        <dbReference type="EMBL" id="MBA8810476.1"/>
    </source>
</evidence>
<dbReference type="Pfam" id="PF00657">
    <property type="entry name" value="Lipase_GDSL"/>
    <property type="match status" value="1"/>
</dbReference>
<protein>
    <recommendedName>
        <fullName evidence="8">GDSL-like lipase/acylhydrolase family protein</fullName>
    </recommendedName>
</protein>
<dbReference type="Pfam" id="PF01464">
    <property type="entry name" value="SLT"/>
    <property type="match status" value="1"/>
</dbReference>
<evidence type="ECO:0008006" key="8">
    <source>
        <dbReference type="Google" id="ProtNLM"/>
    </source>
</evidence>
<feature type="disulfide bond" evidence="2">
    <location>
        <begin position="1210"/>
        <end position="1260"/>
    </location>
</feature>
<organism evidence="6 7">
    <name type="scientific">Promicromonospora sukumoe</name>
    <dbReference type="NCBI Taxonomy" id="88382"/>
    <lineage>
        <taxon>Bacteria</taxon>
        <taxon>Bacillati</taxon>
        <taxon>Actinomycetota</taxon>
        <taxon>Actinomycetes</taxon>
        <taxon>Micrococcales</taxon>
        <taxon>Promicromonosporaceae</taxon>
        <taxon>Promicromonospora</taxon>
    </lineage>
</organism>
<sequence length="1326" mass="142947">MDQAPKSVDGLEQSLPSAVPERDRAETLPDDWKTSGDVAWTTVGDSAGLHLLTATAKSGYDWGVTATLTEPGIDADEWIGNACVTSSGRYAVVVYAPRMFVNKPDLFDRGALSAVVDLRSGAVTKLEASASLAYFNPGCGANDLAAITAARANDDQGDTRLITVDAATGRQGRAVELTGQVTSAVPVSKAEYVAATGRLVSRIEADGQIIPVAETHAVPSSLILDSDGGIVYLDSVAGDRGVVAGNAQDVDEVAVQRLGRAQWRATPDRRDLLAPAELARGRADEFALAPAPRGAVAILGKAEVRKNLPSGMTHIPDLVPSAQARVSFDADVVIDGVGWDREAQVADPMVPRSARLTLHVPEASSSTELGVSLAAEHESTPSDPAGRELSPALGKVAAGAMAPTDLHDEFNERACGVTRGEPRLQAMQPRPRQVEWAVNQLVQGTLDEAYYPEGRGGWRTRVEKSDVAPGVLLDLPPLAGPKTVADIPPQVILGIAMSESNMQQAAKSVVPGVTGNPLIGNYWGVNDGWDIDFTEADCGYGVMQVTDGMVVNGRPYDEQNAIAVDYVYNIQAGVQILVEKWNQTYNAGARIHDGDATRVEDWFYALWAYNSGWYPESDADINNGAWGLGWHNNPANPKYPPYRLPFLNNNNFDDGRSPNLWTYPERTLGFAAWSSELIDGVGKTAIGFRPARWTLNEYRETIKPPIETFCDETNRCDKDRVGDVYTGPDGPEVPGPCYSQSQTPSYDFRCWYHEPASWKEYCSPGTGTPSPTCGEGFIRFPGEWDGDEDPYQDGVQPNPHSDAYDEEDNQRSYPPNCSTNATAGTNSAPPGSWIVDDVPAGTASVRTCGRSASDGTFAWAMQQADDGTFPPKKDIHQIGAGWQGHFFFSHTRTGGAGGVGAMLRAEGTWTLDRSYSGWMRIAVHLPDHGAHTQQARYEIHLGDGRYETRYINQRRMANNWVSLGAYRVDGIPSVMLSNVSEDGEGTQDVAWDAVAFQALDQEPVKVAVLGDSFSAGEGTGYSASSGAAGYYPETNVGGDLQGTEDSDWQNSCRRSPDAWARKITVPGTSENVGALTDAWSSDVELGFVACSGAQTKDLLDVPWNDGVGSQYGEVRQARAGILGDETDFVLLTIGGNDGDLFTGIVENCIQLPACQTRPPLDTAYDQVDDNTLPAMESVLGVIREKAPNAKIVIGTYPELFSYDPDVIELCWVEPGEASHILALQAYFSSRLEELLTRLYYDGFDVSIAYAEPEFRGHDTCVLDAGGDNWINPPLLTATHRQGSGDSAGTVSRASIHPNDRGTDAYARAFDRALREEWPPNPPLGRQ</sequence>
<feature type="compositionally biased region" description="Polar residues" evidence="3">
    <location>
        <begin position="811"/>
        <end position="829"/>
    </location>
</feature>
<feature type="compositionally biased region" description="Polar residues" evidence="3">
    <location>
        <begin position="1278"/>
        <end position="1292"/>
    </location>
</feature>
<dbReference type="InterPro" id="IPR001087">
    <property type="entry name" value="GDSL"/>
</dbReference>
<evidence type="ECO:0000256" key="2">
    <source>
        <dbReference type="PIRSR" id="PIRSR637460-2"/>
    </source>
</evidence>
<dbReference type="InterPro" id="IPR037460">
    <property type="entry name" value="SEST-like"/>
</dbReference>
<proteinExistence type="predicted"/>
<evidence type="ECO:0000259" key="5">
    <source>
        <dbReference type="Pfam" id="PF25275"/>
    </source>
</evidence>
<feature type="region of interest" description="Disordered" evidence="3">
    <location>
        <begin position="1274"/>
        <end position="1301"/>
    </location>
</feature>
<evidence type="ECO:0000259" key="4">
    <source>
        <dbReference type="Pfam" id="PF01464"/>
    </source>
</evidence>
<dbReference type="InterPro" id="IPR036514">
    <property type="entry name" value="SGNH_hydro_sf"/>
</dbReference>
<keyword evidence="7" id="KW-1185">Reference proteome</keyword>
<feature type="active site" evidence="1">
    <location>
        <position position="1296"/>
    </location>
</feature>